<name>A0A8T3BUL9_DENNO</name>
<gene>
    <name evidence="1" type="ORF">KFK09_006843</name>
</gene>
<dbReference type="AlphaFoldDB" id="A0A8T3BUL9"/>
<evidence type="ECO:0008006" key="3">
    <source>
        <dbReference type="Google" id="ProtNLM"/>
    </source>
</evidence>
<reference evidence="1" key="1">
    <citation type="journal article" date="2022" name="Front. Genet.">
        <title>Chromosome-Scale Assembly of the Dendrobium nobile Genome Provides Insights Into the Molecular Mechanism of the Biosynthesis of the Medicinal Active Ingredient of Dendrobium.</title>
        <authorList>
            <person name="Xu Q."/>
            <person name="Niu S.-C."/>
            <person name="Li K.-L."/>
            <person name="Zheng P.-J."/>
            <person name="Zhang X.-J."/>
            <person name="Jia Y."/>
            <person name="Liu Y."/>
            <person name="Niu Y.-X."/>
            <person name="Yu L.-H."/>
            <person name="Chen D.-F."/>
            <person name="Zhang G.-Q."/>
        </authorList>
    </citation>
    <scope>NUCLEOTIDE SEQUENCE</scope>
    <source>
        <tissue evidence="1">Leaf</tissue>
    </source>
</reference>
<protein>
    <recommendedName>
        <fullName evidence="3">Disease resistance protein</fullName>
    </recommendedName>
</protein>
<dbReference type="EMBL" id="JAGYWB010000006">
    <property type="protein sequence ID" value="KAI0519397.1"/>
    <property type="molecule type" value="Genomic_DNA"/>
</dbReference>
<evidence type="ECO:0000313" key="1">
    <source>
        <dbReference type="EMBL" id="KAI0519397.1"/>
    </source>
</evidence>
<proteinExistence type="predicted"/>
<sequence>MFSTLCMQFLNCSWRELFRTNPYNNKITLSASEGSQFDSCSHKGNSIIHWEIKMVAVLNIREYNYLRQLPCAITNLFELSHVELLGTPVIFIPNRIHKLTKLNYLNCFMVPNNNTGSKLEDLNLLK</sequence>
<organism evidence="1 2">
    <name type="scientific">Dendrobium nobile</name>
    <name type="common">Orchid</name>
    <dbReference type="NCBI Taxonomy" id="94219"/>
    <lineage>
        <taxon>Eukaryota</taxon>
        <taxon>Viridiplantae</taxon>
        <taxon>Streptophyta</taxon>
        <taxon>Embryophyta</taxon>
        <taxon>Tracheophyta</taxon>
        <taxon>Spermatophyta</taxon>
        <taxon>Magnoliopsida</taxon>
        <taxon>Liliopsida</taxon>
        <taxon>Asparagales</taxon>
        <taxon>Orchidaceae</taxon>
        <taxon>Epidendroideae</taxon>
        <taxon>Malaxideae</taxon>
        <taxon>Dendrobiinae</taxon>
        <taxon>Dendrobium</taxon>
    </lineage>
</organism>
<evidence type="ECO:0000313" key="2">
    <source>
        <dbReference type="Proteomes" id="UP000829196"/>
    </source>
</evidence>
<accession>A0A8T3BUL9</accession>
<comment type="caution">
    <text evidence="1">The sequence shown here is derived from an EMBL/GenBank/DDBJ whole genome shotgun (WGS) entry which is preliminary data.</text>
</comment>
<keyword evidence="2" id="KW-1185">Reference proteome</keyword>
<dbReference type="Proteomes" id="UP000829196">
    <property type="component" value="Unassembled WGS sequence"/>
</dbReference>